<dbReference type="Gene3D" id="1.25.40.590">
    <property type="entry name" value="Type IV / VI secretion system, DotU"/>
    <property type="match status" value="1"/>
</dbReference>
<dbReference type="Gene3D" id="3.30.1330.60">
    <property type="entry name" value="OmpA-like domain"/>
    <property type="match status" value="1"/>
</dbReference>
<dbReference type="PANTHER" id="PTHR30329:SF20">
    <property type="entry name" value="EXPORTED PROTEIN"/>
    <property type="match status" value="1"/>
</dbReference>
<dbReference type="Pfam" id="PF00691">
    <property type="entry name" value="OmpA"/>
    <property type="match status" value="1"/>
</dbReference>
<dbReference type="RefSeq" id="WP_027196217.1">
    <property type="nucleotide sequence ID" value="NZ_CP017562.2"/>
</dbReference>
<dbReference type="InterPro" id="IPR036737">
    <property type="entry name" value="OmpA-like_sf"/>
</dbReference>
<dbReference type="Proteomes" id="UP000179860">
    <property type="component" value="Chromosome 2"/>
</dbReference>
<feature type="domain" description="OmpA-like" evidence="3">
    <location>
        <begin position="349"/>
        <end position="478"/>
    </location>
</feature>
<dbReference type="GO" id="GO:0016020">
    <property type="term" value="C:membrane"/>
    <property type="evidence" value="ECO:0007669"/>
    <property type="project" value="UniProtKB-UniRule"/>
</dbReference>
<evidence type="ECO:0000313" key="5">
    <source>
        <dbReference type="Proteomes" id="UP000179860"/>
    </source>
</evidence>
<dbReference type="NCBIfam" id="NF038228">
    <property type="entry name" value="IcmH_DotU_IVB"/>
    <property type="match status" value="1"/>
</dbReference>
<organism evidence="4 5">
    <name type="scientific">Paraburkholderia sprentiae WSM5005</name>
    <dbReference type="NCBI Taxonomy" id="754502"/>
    <lineage>
        <taxon>Bacteria</taxon>
        <taxon>Pseudomonadati</taxon>
        <taxon>Pseudomonadota</taxon>
        <taxon>Betaproteobacteria</taxon>
        <taxon>Burkholderiales</taxon>
        <taxon>Burkholderiaceae</taxon>
        <taxon>Paraburkholderia</taxon>
    </lineage>
</organism>
<dbReference type="AlphaFoldDB" id="A0A1I9YRB1"/>
<protein>
    <submittedName>
        <fullName evidence="4">Type IVB secretion system protein IcmH/DotU</fullName>
    </submittedName>
</protein>
<feature type="compositionally biased region" description="Polar residues" evidence="2">
    <location>
        <begin position="518"/>
        <end position="527"/>
    </location>
</feature>
<evidence type="ECO:0000256" key="2">
    <source>
        <dbReference type="SAM" id="MobiDB-lite"/>
    </source>
</evidence>
<dbReference type="CDD" id="cd07185">
    <property type="entry name" value="OmpA_C-like"/>
    <property type="match status" value="1"/>
</dbReference>
<accession>A0A1I9YRB1</accession>
<reference evidence="4" key="1">
    <citation type="submission" date="2016-09" db="EMBL/GenBank/DDBJ databases">
        <title>The Complete Genome of Burkholderia sprentiae wsm5005.</title>
        <authorList>
            <person name="De Meyer S."/>
            <person name="Wang P."/>
            <person name="Terpolilli J."/>
        </authorList>
    </citation>
    <scope>NUCLEOTIDE SEQUENCE [LARGE SCALE GENOMIC DNA]</scope>
    <source>
        <strain evidence="4">WSM5005</strain>
    </source>
</reference>
<dbReference type="InterPro" id="IPR006665">
    <property type="entry name" value="OmpA-like"/>
</dbReference>
<evidence type="ECO:0000313" key="4">
    <source>
        <dbReference type="EMBL" id="APA88732.1"/>
    </source>
</evidence>
<name>A0A1I9YRB1_9BURK</name>
<keyword evidence="5" id="KW-1185">Reference proteome</keyword>
<evidence type="ECO:0000259" key="3">
    <source>
        <dbReference type="PROSITE" id="PS51123"/>
    </source>
</evidence>
<keyword evidence="1" id="KW-0472">Membrane</keyword>
<dbReference type="InterPro" id="IPR050330">
    <property type="entry name" value="Bact_OuterMem_StrucFunc"/>
</dbReference>
<dbReference type="Pfam" id="PF09850">
    <property type="entry name" value="DotU"/>
    <property type="match status" value="1"/>
</dbReference>
<dbReference type="InterPro" id="IPR038522">
    <property type="entry name" value="T4/T6SS_DotU_sf"/>
</dbReference>
<sequence>MSLLRNLSTALRRVPSADQLDLASASPPLATRLPTPASSSADALPRVDEAPRHSAVLQLPVAGGTAKADTRQGSAPVLVHGARGEQPAINKAGQQQATWSNPFVSHALPAMLQLQRYRATAPLSQSAIRTQLGLEVRLYRERLAGSGCEWEQTRDASYLLCTFLDEAVNDLAREQSQTVYDGERSLLVEFHDDAWGGEDAFADLSRWMKAAEPPVALLSFYELILSFGWRGRYRVLDRGDVLLQDLRSQLHALVWHHAQPGPLGTELFEPPKRRRSWWNPTRAAAVSLGALALAYGAISVGLDSQGRPIRHALAAWMPPTRTINLAETLPPPLPQLLTEGWLTAYKHPQGWLLVFRSDGAFEAGKAGVRPDFINNIERLGLAFAPWPGDLEVIGHTDPQPIHTGEFPDNQALSEARARTVADELRKTALPGGSHAPQNAVQRNVQYSGRGDSQPIDPAHTPAAYERNRRVDVLWKVIPDGGARRDSDVELLRPVSPADSAARPAMPEGVVISPEPQSPYATTEGRQP</sequence>
<dbReference type="InterPro" id="IPR017732">
    <property type="entry name" value="T4/T6SS_DotU"/>
</dbReference>
<dbReference type="NCBIfam" id="TIGR03349">
    <property type="entry name" value="IV_VI_DotU"/>
    <property type="match status" value="1"/>
</dbReference>
<dbReference type="PROSITE" id="PS51123">
    <property type="entry name" value="OMPA_2"/>
    <property type="match status" value="1"/>
</dbReference>
<dbReference type="OrthoDB" id="345640at2"/>
<dbReference type="PANTHER" id="PTHR30329">
    <property type="entry name" value="STATOR ELEMENT OF FLAGELLAR MOTOR COMPLEX"/>
    <property type="match status" value="1"/>
</dbReference>
<dbReference type="NCBIfam" id="NF011283">
    <property type="entry name" value="PRK14693.1"/>
    <property type="match status" value="1"/>
</dbReference>
<dbReference type="STRING" id="754502.BJG93_25850"/>
<gene>
    <name evidence="4" type="primary">icmH</name>
    <name evidence="4" type="ORF">BJG93_25850</name>
</gene>
<dbReference type="SUPFAM" id="SSF103088">
    <property type="entry name" value="OmpA-like"/>
    <property type="match status" value="1"/>
</dbReference>
<dbReference type="KEGG" id="pspw:BJG93_25850"/>
<evidence type="ECO:0000256" key="1">
    <source>
        <dbReference type="PROSITE-ProRule" id="PRU00473"/>
    </source>
</evidence>
<reference evidence="4" key="2">
    <citation type="submission" date="2021-06" db="EMBL/GenBank/DDBJ databases">
        <authorList>
            <person name="Rogers T.H."/>
            <person name="Ramsay J.P."/>
            <person name="Wang P."/>
            <person name="Terpolilli J."/>
        </authorList>
    </citation>
    <scope>NUCLEOTIDE SEQUENCE [LARGE SCALE GENOMIC DNA]</scope>
    <source>
        <strain evidence="4">WSM5005</strain>
    </source>
</reference>
<feature type="region of interest" description="Disordered" evidence="2">
    <location>
        <begin position="25"/>
        <end position="45"/>
    </location>
</feature>
<proteinExistence type="predicted"/>
<feature type="region of interest" description="Disordered" evidence="2">
    <location>
        <begin position="482"/>
        <end position="527"/>
    </location>
</feature>
<dbReference type="EMBL" id="CP017562">
    <property type="protein sequence ID" value="APA88732.1"/>
    <property type="molecule type" value="Genomic_DNA"/>
</dbReference>